<keyword evidence="2" id="KW-1185">Reference proteome</keyword>
<name>A0A9P7F0L1_9AGAM</name>
<dbReference type="GeneID" id="64696307"/>
<protein>
    <recommendedName>
        <fullName evidence="3">DEAD/DEAH box helicase domain-containing protein</fullName>
    </recommendedName>
</protein>
<dbReference type="SUPFAM" id="SSF52540">
    <property type="entry name" value="P-loop containing nucleoside triphosphate hydrolases"/>
    <property type="match status" value="1"/>
</dbReference>
<dbReference type="InterPro" id="IPR027417">
    <property type="entry name" value="P-loop_NTPase"/>
</dbReference>
<evidence type="ECO:0000313" key="2">
    <source>
        <dbReference type="Proteomes" id="UP000823399"/>
    </source>
</evidence>
<comment type="caution">
    <text evidence="1">The sequence shown here is derived from an EMBL/GenBank/DDBJ whole genome shotgun (WGS) entry which is preliminary data.</text>
</comment>
<proteinExistence type="predicted"/>
<dbReference type="RefSeq" id="XP_041288907.1">
    <property type="nucleotide sequence ID" value="XM_041434048.1"/>
</dbReference>
<accession>A0A9P7F0L1</accession>
<evidence type="ECO:0008006" key="3">
    <source>
        <dbReference type="Google" id="ProtNLM"/>
    </source>
</evidence>
<gene>
    <name evidence="1" type="ORF">F5147DRAFT_656082</name>
</gene>
<dbReference type="OrthoDB" id="2690632at2759"/>
<reference evidence="1" key="1">
    <citation type="journal article" date="2020" name="New Phytol.">
        <title>Comparative genomics reveals dynamic genome evolution in host specialist ectomycorrhizal fungi.</title>
        <authorList>
            <person name="Lofgren L.A."/>
            <person name="Nguyen N.H."/>
            <person name="Vilgalys R."/>
            <person name="Ruytinx J."/>
            <person name="Liao H.L."/>
            <person name="Branco S."/>
            <person name="Kuo A."/>
            <person name="LaButti K."/>
            <person name="Lipzen A."/>
            <person name="Andreopoulos W."/>
            <person name="Pangilinan J."/>
            <person name="Riley R."/>
            <person name="Hundley H."/>
            <person name="Na H."/>
            <person name="Barry K."/>
            <person name="Grigoriev I.V."/>
            <person name="Stajich J.E."/>
            <person name="Kennedy P.G."/>
        </authorList>
    </citation>
    <scope>NUCLEOTIDE SEQUENCE</scope>
    <source>
        <strain evidence="1">FC423</strain>
    </source>
</reference>
<dbReference type="Proteomes" id="UP000823399">
    <property type="component" value="Unassembled WGS sequence"/>
</dbReference>
<dbReference type="Gene3D" id="3.40.50.300">
    <property type="entry name" value="P-loop containing nucleotide triphosphate hydrolases"/>
    <property type="match status" value="1"/>
</dbReference>
<organism evidence="1 2">
    <name type="scientific">Suillus discolor</name>
    <dbReference type="NCBI Taxonomy" id="1912936"/>
    <lineage>
        <taxon>Eukaryota</taxon>
        <taxon>Fungi</taxon>
        <taxon>Dikarya</taxon>
        <taxon>Basidiomycota</taxon>
        <taxon>Agaricomycotina</taxon>
        <taxon>Agaricomycetes</taxon>
        <taxon>Agaricomycetidae</taxon>
        <taxon>Boletales</taxon>
        <taxon>Suillineae</taxon>
        <taxon>Suillaceae</taxon>
        <taxon>Suillus</taxon>
    </lineage>
</organism>
<dbReference type="EMBL" id="JABBWM010000061">
    <property type="protein sequence ID" value="KAG2098439.1"/>
    <property type="molecule type" value="Genomic_DNA"/>
</dbReference>
<sequence length="277" mass="30972">MYKVARPRFDRRAACSALRTASVISSLLSVGAERENIEPCSVVSGLLHFHYSSCGSGQGRAKASCHWRLWPGLVFLQAKAMAFANWAKPGRFLVDFPRMDVTVGDLKELIKEEKRPEFDAFVASPTSMESLNALENLPTDFTNTLSAIQIQQVLLEAFAHLDFVSKDTKIPKLFQLKALVSLLAGRHVVLRAATGSRKTPLLLSPDKPMAITVTPLKLLQKDHVKEFEEYGVRSIAINHDTLELGHTAVGEYNMEQMRKSEKDVVLYAVRERKFLSD</sequence>
<evidence type="ECO:0000313" key="1">
    <source>
        <dbReference type="EMBL" id="KAG2098439.1"/>
    </source>
</evidence>
<dbReference type="AlphaFoldDB" id="A0A9P7F0L1"/>